<keyword evidence="4" id="KW-0540">Nuclease</keyword>
<dbReference type="Proteomes" id="UP000499080">
    <property type="component" value="Unassembled WGS sequence"/>
</dbReference>
<evidence type="ECO:0000259" key="8">
    <source>
        <dbReference type="PROSITE" id="PS50878"/>
    </source>
</evidence>
<dbReference type="InterPro" id="IPR043502">
    <property type="entry name" value="DNA/RNA_pol_sf"/>
</dbReference>
<evidence type="ECO:0000256" key="1">
    <source>
        <dbReference type="ARBA" id="ARBA00012493"/>
    </source>
</evidence>
<dbReference type="CDD" id="cd01647">
    <property type="entry name" value="RT_LTR"/>
    <property type="match status" value="1"/>
</dbReference>
<comment type="caution">
    <text evidence="10">The sequence shown here is derived from an EMBL/GenBank/DDBJ whole genome shotgun (WGS) entry which is preliminary data.</text>
</comment>
<dbReference type="InterPro" id="IPR043128">
    <property type="entry name" value="Rev_trsase/Diguanyl_cyclase"/>
</dbReference>
<dbReference type="InterPro" id="IPR050951">
    <property type="entry name" value="Retrovirus_Pol_polyprotein"/>
</dbReference>
<dbReference type="Gene3D" id="3.30.70.270">
    <property type="match status" value="2"/>
</dbReference>
<dbReference type="InterPro" id="IPR000477">
    <property type="entry name" value="RT_dom"/>
</dbReference>
<evidence type="ECO:0000313" key="11">
    <source>
        <dbReference type="Proteomes" id="UP000499080"/>
    </source>
</evidence>
<evidence type="ECO:0000313" key="9">
    <source>
        <dbReference type="EMBL" id="GBO24570.1"/>
    </source>
</evidence>
<dbReference type="FunFam" id="3.30.70.270:FF:000020">
    <property type="entry name" value="Transposon Tf2-6 polyprotein-like Protein"/>
    <property type="match status" value="1"/>
</dbReference>
<dbReference type="InterPro" id="IPR041373">
    <property type="entry name" value="RT_RNaseH"/>
</dbReference>
<dbReference type="Pfam" id="PF17917">
    <property type="entry name" value="RT_RNaseH"/>
    <property type="match status" value="1"/>
</dbReference>
<dbReference type="SUPFAM" id="SSF56672">
    <property type="entry name" value="DNA/RNA polymerases"/>
    <property type="match status" value="1"/>
</dbReference>
<name>A0A4Y2VLF1_ARAVE</name>
<sequence length="407" mass="47136">MTSSTRFHLMIELRIVEPGESDFTSPLILVEVPGKDARSCIDYRRLNKVTRAQYFPLPNIEELIEKVSAAKYISVLDLTRGYWQIPLSPRAQRYAAFVTTFGIFRPLRLPFGLKNAPYYFSRLMASLLRNCEDYAVPYLDDVAIFSQSWEDHLRHLEDILDHLSSAKLNIKLSKCQFAQVYVKYLGHLVGQGLRQPAELNVQAIKDFPTPTTKTQVRAFLGFARYYREYIPEFSVITAPLADLLKGKIRKFTVDWNETCQKAFDELKDKLTENPVLYSPDFTKPFIVQCDASTIGVGVVLSQINEKEEEHPIMFLSKKFSKTEQNYSATERECASIIFAVQKLRCYLDRHQKFVIQTDHNPLVWLDKNVGTNPRLLRWALILQNFNYEIVHRKGKEHRNADSLSRIP</sequence>
<dbReference type="AlphaFoldDB" id="A0A4Y2VLF1"/>
<proteinExistence type="predicted"/>
<dbReference type="CDD" id="cd09274">
    <property type="entry name" value="RNase_HI_RT_Ty3"/>
    <property type="match status" value="1"/>
</dbReference>
<feature type="domain" description="Reverse transcriptase" evidence="8">
    <location>
        <begin position="11"/>
        <end position="189"/>
    </location>
</feature>
<dbReference type="Pfam" id="PF00078">
    <property type="entry name" value="RVT_1"/>
    <property type="match status" value="1"/>
</dbReference>
<keyword evidence="7" id="KW-0695">RNA-directed DNA polymerase</keyword>
<dbReference type="OrthoDB" id="6512428at2759"/>
<keyword evidence="5" id="KW-0255">Endonuclease</keyword>
<protein>
    <recommendedName>
        <fullName evidence="1">RNA-directed DNA polymerase</fullName>
        <ecNumber evidence="1">2.7.7.49</ecNumber>
    </recommendedName>
</protein>
<dbReference type="EMBL" id="BGPR01047535">
    <property type="protein sequence ID" value="GBO24570.1"/>
    <property type="molecule type" value="Genomic_DNA"/>
</dbReference>
<dbReference type="GO" id="GO:0003964">
    <property type="term" value="F:RNA-directed DNA polymerase activity"/>
    <property type="evidence" value="ECO:0007669"/>
    <property type="project" value="UniProtKB-KW"/>
</dbReference>
<evidence type="ECO:0000313" key="10">
    <source>
        <dbReference type="EMBL" id="GBO24577.1"/>
    </source>
</evidence>
<keyword evidence="6" id="KW-0378">Hydrolase</keyword>
<reference evidence="10 11" key="1">
    <citation type="journal article" date="2019" name="Sci. Rep.">
        <title>Orb-weaving spider Araneus ventricosus genome elucidates the spidroin gene catalogue.</title>
        <authorList>
            <person name="Kono N."/>
            <person name="Nakamura H."/>
            <person name="Ohtoshi R."/>
            <person name="Moran D.A.P."/>
            <person name="Shinohara A."/>
            <person name="Yoshida Y."/>
            <person name="Fujiwara M."/>
            <person name="Mori M."/>
            <person name="Tomita M."/>
            <person name="Arakawa K."/>
        </authorList>
    </citation>
    <scope>NUCLEOTIDE SEQUENCE [LARGE SCALE GENOMIC DNA]</scope>
</reference>
<dbReference type="FunFam" id="3.10.20.370:FF:000001">
    <property type="entry name" value="Retrovirus-related Pol polyprotein from transposon 17.6-like protein"/>
    <property type="match status" value="1"/>
</dbReference>
<organism evidence="10 11">
    <name type="scientific">Araneus ventricosus</name>
    <name type="common">Orbweaver spider</name>
    <name type="synonym">Epeira ventricosa</name>
    <dbReference type="NCBI Taxonomy" id="182803"/>
    <lineage>
        <taxon>Eukaryota</taxon>
        <taxon>Metazoa</taxon>
        <taxon>Ecdysozoa</taxon>
        <taxon>Arthropoda</taxon>
        <taxon>Chelicerata</taxon>
        <taxon>Arachnida</taxon>
        <taxon>Araneae</taxon>
        <taxon>Araneomorphae</taxon>
        <taxon>Entelegynae</taxon>
        <taxon>Araneoidea</taxon>
        <taxon>Araneidae</taxon>
        <taxon>Araneus</taxon>
    </lineage>
</organism>
<evidence type="ECO:0000256" key="2">
    <source>
        <dbReference type="ARBA" id="ARBA00022679"/>
    </source>
</evidence>
<evidence type="ECO:0000256" key="4">
    <source>
        <dbReference type="ARBA" id="ARBA00022722"/>
    </source>
</evidence>
<dbReference type="PROSITE" id="PS50878">
    <property type="entry name" value="RT_POL"/>
    <property type="match status" value="1"/>
</dbReference>
<keyword evidence="3" id="KW-0548">Nucleotidyltransferase</keyword>
<keyword evidence="11" id="KW-1185">Reference proteome</keyword>
<evidence type="ECO:0000256" key="7">
    <source>
        <dbReference type="ARBA" id="ARBA00022918"/>
    </source>
</evidence>
<gene>
    <name evidence="10" type="primary">pol_2557</name>
    <name evidence="9" type="synonym">pol_3558</name>
    <name evidence="10" type="ORF">AVEN_177219_1</name>
    <name evidence="9" type="ORF">AVEN_266557_1</name>
</gene>
<accession>A0A4Y2VLF1</accession>
<dbReference type="EMBL" id="BGPR01047538">
    <property type="protein sequence ID" value="GBO24577.1"/>
    <property type="molecule type" value="Genomic_DNA"/>
</dbReference>
<dbReference type="Gene3D" id="3.10.20.370">
    <property type="match status" value="1"/>
</dbReference>
<evidence type="ECO:0000256" key="6">
    <source>
        <dbReference type="ARBA" id="ARBA00022801"/>
    </source>
</evidence>
<evidence type="ECO:0000256" key="5">
    <source>
        <dbReference type="ARBA" id="ARBA00022759"/>
    </source>
</evidence>
<keyword evidence="2" id="KW-0808">Transferase</keyword>
<dbReference type="GO" id="GO:0004519">
    <property type="term" value="F:endonuclease activity"/>
    <property type="evidence" value="ECO:0007669"/>
    <property type="project" value="UniProtKB-KW"/>
</dbReference>
<dbReference type="PANTHER" id="PTHR37984">
    <property type="entry name" value="PROTEIN CBG26694"/>
    <property type="match status" value="1"/>
</dbReference>
<dbReference type="PANTHER" id="PTHR37984:SF5">
    <property type="entry name" value="PROTEIN NYNRIN-LIKE"/>
    <property type="match status" value="1"/>
</dbReference>
<dbReference type="EC" id="2.7.7.49" evidence="1"/>
<evidence type="ECO:0000256" key="3">
    <source>
        <dbReference type="ARBA" id="ARBA00022695"/>
    </source>
</evidence>
<dbReference type="Gene3D" id="3.10.10.10">
    <property type="entry name" value="HIV Type 1 Reverse Transcriptase, subunit A, domain 1"/>
    <property type="match status" value="1"/>
</dbReference>